<dbReference type="GO" id="GO:0043295">
    <property type="term" value="F:glutathione binding"/>
    <property type="evidence" value="ECO:0007669"/>
    <property type="project" value="TreeGrafter"/>
</dbReference>
<dbReference type="PANTHER" id="PTHR11130">
    <property type="entry name" value="GLUTATHIONE SYNTHETASE"/>
    <property type="match status" value="1"/>
</dbReference>
<keyword evidence="9" id="KW-0067">ATP-binding</keyword>
<accession>E1SUB8</accession>
<dbReference type="Gene3D" id="3.30.470.20">
    <property type="entry name" value="ATP-grasp fold, B domain"/>
    <property type="match status" value="1"/>
</dbReference>
<keyword evidence="5 12" id="KW-0436">Ligase</keyword>
<dbReference type="Pfam" id="PF03199">
    <property type="entry name" value="GSH_synthase"/>
    <property type="match status" value="1"/>
</dbReference>
<keyword evidence="6" id="KW-0317">Glutathione biosynthesis</keyword>
<evidence type="ECO:0000256" key="5">
    <source>
        <dbReference type="ARBA" id="ARBA00022598"/>
    </source>
</evidence>
<dbReference type="SUPFAM" id="SSF56059">
    <property type="entry name" value="Glutathione synthetase ATP-binding domain-like"/>
    <property type="match status" value="1"/>
</dbReference>
<dbReference type="Gene3D" id="3.30.1490.50">
    <property type="match status" value="1"/>
</dbReference>
<evidence type="ECO:0000256" key="9">
    <source>
        <dbReference type="ARBA" id="ARBA00022840"/>
    </source>
</evidence>
<evidence type="ECO:0000313" key="13">
    <source>
        <dbReference type="Proteomes" id="UP000006683"/>
    </source>
</evidence>
<dbReference type="GeneID" id="67182257"/>
<feature type="domain" description="Glutathione synthase substrate-binding" evidence="11">
    <location>
        <begin position="205"/>
        <end position="313"/>
    </location>
</feature>
<keyword evidence="8" id="KW-0547">Nucleotide-binding</keyword>
<organism evidence="12 13">
    <name type="scientific">Ferrimonas balearica (strain DSM 9799 / CCM 4581 / KCTC 23876 / PAT)</name>
    <dbReference type="NCBI Taxonomy" id="550540"/>
    <lineage>
        <taxon>Bacteria</taxon>
        <taxon>Pseudomonadati</taxon>
        <taxon>Pseudomonadota</taxon>
        <taxon>Gammaproteobacteria</taxon>
        <taxon>Alteromonadales</taxon>
        <taxon>Ferrimonadaceae</taxon>
        <taxon>Ferrimonas</taxon>
    </lineage>
</organism>
<dbReference type="GO" id="GO:0004363">
    <property type="term" value="F:glutathione synthase activity"/>
    <property type="evidence" value="ECO:0007669"/>
    <property type="project" value="UniProtKB-EC"/>
</dbReference>
<evidence type="ECO:0000256" key="2">
    <source>
        <dbReference type="ARBA" id="ARBA00004965"/>
    </source>
</evidence>
<dbReference type="GO" id="GO:0046872">
    <property type="term" value="F:metal ion binding"/>
    <property type="evidence" value="ECO:0007669"/>
    <property type="project" value="UniProtKB-KW"/>
</dbReference>
<evidence type="ECO:0000256" key="1">
    <source>
        <dbReference type="ARBA" id="ARBA00001946"/>
    </source>
</evidence>
<evidence type="ECO:0000256" key="7">
    <source>
        <dbReference type="ARBA" id="ARBA00022723"/>
    </source>
</evidence>
<dbReference type="PIRSF" id="PIRSF001558">
    <property type="entry name" value="GSHase"/>
    <property type="match status" value="1"/>
</dbReference>
<evidence type="ECO:0000313" key="12">
    <source>
        <dbReference type="EMBL" id="ADN76251.1"/>
    </source>
</evidence>
<dbReference type="InterPro" id="IPR014049">
    <property type="entry name" value="Glutathione_synthase_N_euk"/>
</dbReference>
<dbReference type="SMR" id="E1SUB8"/>
<evidence type="ECO:0000256" key="4">
    <source>
        <dbReference type="ARBA" id="ARBA00012214"/>
    </source>
</evidence>
<dbReference type="Proteomes" id="UP000006683">
    <property type="component" value="Chromosome"/>
</dbReference>
<keyword evidence="10" id="KW-0460">Magnesium</keyword>
<dbReference type="HOGENOM" id="CLU_025152_3_0_6"/>
<dbReference type="InterPro" id="IPR016185">
    <property type="entry name" value="PreATP-grasp_dom_sf"/>
</dbReference>
<dbReference type="KEGG" id="fbl:Fbal_2048"/>
<gene>
    <name evidence="12" type="ordered locus">Fbal_2048</name>
</gene>
<dbReference type="InterPro" id="IPR014709">
    <property type="entry name" value="Glutathione_synthase_C_euk"/>
</dbReference>
<dbReference type="AlphaFoldDB" id="E1SUB8"/>
<comment type="similarity">
    <text evidence="3">Belongs to the eukaryotic GSH synthase family.</text>
</comment>
<keyword evidence="7" id="KW-0479">Metal-binding</keyword>
<dbReference type="InterPro" id="IPR014042">
    <property type="entry name" value="Glutathione_synthase_a-hlx"/>
</dbReference>
<dbReference type="EMBL" id="CP002209">
    <property type="protein sequence ID" value="ADN76251.1"/>
    <property type="molecule type" value="Genomic_DNA"/>
</dbReference>
<dbReference type="Gene3D" id="3.30.1490.80">
    <property type="match status" value="1"/>
</dbReference>
<dbReference type="eggNOG" id="ENOG502Z9VE">
    <property type="taxonomic scope" value="Bacteria"/>
</dbReference>
<evidence type="ECO:0000256" key="3">
    <source>
        <dbReference type="ARBA" id="ARBA00010385"/>
    </source>
</evidence>
<dbReference type="GO" id="GO:0005524">
    <property type="term" value="F:ATP binding"/>
    <property type="evidence" value="ECO:0007669"/>
    <property type="project" value="UniProtKB-KW"/>
</dbReference>
<dbReference type="Gene3D" id="1.10.1080.10">
    <property type="entry name" value="Glutathione Synthetase, Chain A, domain 3"/>
    <property type="match status" value="1"/>
</dbReference>
<dbReference type="Pfam" id="PF03917">
    <property type="entry name" value="GSH_synth_ATP"/>
    <property type="match status" value="1"/>
</dbReference>
<dbReference type="UniPathway" id="UPA00142">
    <property type="reaction ID" value="UER00210"/>
</dbReference>
<evidence type="ECO:0000256" key="8">
    <source>
        <dbReference type="ARBA" id="ARBA00022741"/>
    </source>
</evidence>
<evidence type="ECO:0000256" key="10">
    <source>
        <dbReference type="ARBA" id="ARBA00022842"/>
    </source>
</evidence>
<dbReference type="SUPFAM" id="SSF52440">
    <property type="entry name" value="PreATP-grasp domain"/>
    <property type="match status" value="1"/>
</dbReference>
<dbReference type="Gene3D" id="3.40.50.1760">
    <property type="entry name" value="Glutathione synthase, substrate-binding domain superfamily, eukaryotic"/>
    <property type="match status" value="1"/>
</dbReference>
<proteinExistence type="inferred from homology"/>
<reference evidence="12 13" key="1">
    <citation type="journal article" date="2010" name="Stand. Genomic Sci.">
        <title>Complete genome sequence of Ferrimonas balearica type strain (PAT).</title>
        <authorList>
            <person name="Nolan M."/>
            <person name="Sikorski J."/>
            <person name="Davenport K."/>
            <person name="Lucas S."/>
            <person name="Glavina Del Rio T."/>
            <person name="Tice H."/>
            <person name="Cheng J."/>
            <person name="Goodwin L."/>
            <person name="Pitluck S."/>
            <person name="Liolios K."/>
            <person name="Ivanova N."/>
            <person name="Mavromatis K."/>
            <person name="Ovchinnikova G."/>
            <person name="Pati A."/>
            <person name="Chen A."/>
            <person name="Palaniappan K."/>
            <person name="Land M."/>
            <person name="Hauser L."/>
            <person name="Chang Y."/>
            <person name="Jeffries C."/>
            <person name="Tapia R."/>
            <person name="Brettin T."/>
            <person name="Detter J."/>
            <person name="Han C."/>
            <person name="Yasawong M."/>
            <person name="Rohde M."/>
            <person name="Tindall B."/>
            <person name="Goker M."/>
            <person name="Woyke T."/>
            <person name="Bristow J."/>
            <person name="Eisen J."/>
            <person name="Markowitz V."/>
            <person name="Hugenholtz P."/>
            <person name="Kyrpides N."/>
            <person name="Klenk H."/>
            <person name="Lapidus A."/>
        </authorList>
    </citation>
    <scope>NUCLEOTIDE SEQUENCE [LARGE SCALE GENOMIC DNA]</scope>
    <source>
        <strain evidence="13">DSM 9799 / CCM 4581 / KCTC 23876 / PAT</strain>
    </source>
</reference>
<dbReference type="PANTHER" id="PTHR11130:SF0">
    <property type="entry name" value="GLUTATHIONE SYNTHETASE"/>
    <property type="match status" value="1"/>
</dbReference>
<evidence type="ECO:0000256" key="6">
    <source>
        <dbReference type="ARBA" id="ARBA00022684"/>
    </source>
</evidence>
<sequence length="485" mass="53530">MTLSPPALPTAAIEDACEWAIGHGMALKTAPGMARHCAFSLAPVAISAERYHTLMTVTPLIARLVNGIAEDPLFLQQALTPMAKADPFFGHLLRLHRRLHGGLAQPKTPARLPLLILRTDYMDDQVLGPQVIEFNGIAAGMGPFGQRVSELHHHLRQHTPEVYRQWAEHPDAEAVENAALTQLAQAIAAVARRMRIESGEAGAPTFVMVVQEHEDNVYDQRLLSEALQEMGIRTLRRTFRQLHGTLSTGPDQRLLLDDVGGIDVVYLRAGYQYGDYFATDLEEQACCEALTQTRELIEQHRVAVNATVSQQLATSKTVQMLLSQMSPEQMGRWGLTPTQARQVKSLLAPMKPVNADIITHFAQGYDPTQWVLKNQGEGGGHCLFGDAIQPRLNAMDPAEYDAWALMWRLHPALRNRPTIAVRDGVARQVDNLVSELGLFTVHFNGQPMSPYNGYCGYLIRSKPADENEGGVHSGQGMLDSLTLLP</sequence>
<dbReference type="InterPro" id="IPR037013">
    <property type="entry name" value="GSH-S_sub-bd_sf"/>
</dbReference>
<evidence type="ECO:0000259" key="11">
    <source>
        <dbReference type="Pfam" id="PF03199"/>
    </source>
</evidence>
<dbReference type="STRING" id="550540.Fbal_2048"/>
<dbReference type="OrthoDB" id="5590030at2"/>
<comment type="pathway">
    <text evidence="2">Sulfur metabolism; glutathione biosynthesis; glutathione from L-cysteine and L-glutamate: step 2/2.</text>
</comment>
<dbReference type="RefSeq" id="WP_013345557.1">
    <property type="nucleotide sequence ID" value="NC_014541.1"/>
</dbReference>
<dbReference type="InterPro" id="IPR004887">
    <property type="entry name" value="GSH_synth_subst-bd"/>
</dbReference>
<dbReference type="GO" id="GO:0005829">
    <property type="term" value="C:cytosol"/>
    <property type="evidence" value="ECO:0007669"/>
    <property type="project" value="TreeGrafter"/>
</dbReference>
<name>E1SUB8_FERBD</name>
<dbReference type="InterPro" id="IPR005615">
    <property type="entry name" value="Glutathione_synthase"/>
</dbReference>
<protein>
    <recommendedName>
        <fullName evidence="4">glutathione synthase</fullName>
        <ecNumber evidence="4">6.3.2.3</ecNumber>
    </recommendedName>
</protein>
<dbReference type="EC" id="6.3.2.3" evidence="4"/>
<comment type="cofactor">
    <cofactor evidence="1">
        <name>Mg(2+)</name>
        <dbReference type="ChEBI" id="CHEBI:18420"/>
    </cofactor>
</comment>
<keyword evidence="13" id="KW-1185">Reference proteome</keyword>